<feature type="compositionally biased region" description="Basic residues" evidence="1">
    <location>
        <begin position="182"/>
        <end position="196"/>
    </location>
</feature>
<comment type="caution">
    <text evidence="2">The sequence shown here is derived from an EMBL/GenBank/DDBJ whole genome shotgun (WGS) entry which is preliminary data.</text>
</comment>
<dbReference type="Proteomes" id="UP000749293">
    <property type="component" value="Unassembled WGS sequence"/>
</dbReference>
<dbReference type="EMBL" id="JAANYQ010000002">
    <property type="protein sequence ID" value="KAF4125704.1"/>
    <property type="molecule type" value="Genomic_DNA"/>
</dbReference>
<organism evidence="2 3">
    <name type="scientific">Geosmithia morbida</name>
    <dbReference type="NCBI Taxonomy" id="1094350"/>
    <lineage>
        <taxon>Eukaryota</taxon>
        <taxon>Fungi</taxon>
        <taxon>Dikarya</taxon>
        <taxon>Ascomycota</taxon>
        <taxon>Pezizomycotina</taxon>
        <taxon>Sordariomycetes</taxon>
        <taxon>Hypocreomycetidae</taxon>
        <taxon>Hypocreales</taxon>
        <taxon>Bionectriaceae</taxon>
        <taxon>Geosmithia</taxon>
    </lineage>
</organism>
<dbReference type="OrthoDB" id="3545258at2759"/>
<dbReference type="RefSeq" id="XP_035324356.1">
    <property type="nucleotide sequence ID" value="XM_035462932.1"/>
</dbReference>
<name>A0A9P5D8N6_9HYPO</name>
<feature type="region of interest" description="Disordered" evidence="1">
    <location>
        <begin position="31"/>
        <end position="54"/>
    </location>
</feature>
<accession>A0A9P5D8N6</accession>
<evidence type="ECO:0000313" key="2">
    <source>
        <dbReference type="EMBL" id="KAF4125704.1"/>
    </source>
</evidence>
<reference evidence="2" key="1">
    <citation type="submission" date="2020-03" db="EMBL/GenBank/DDBJ databases">
        <title>Site-based positive gene gene selection in Geosmithia morbida across the United States reveals a broad range of putative effectors and factors for local host and environmental adapation.</title>
        <authorList>
            <person name="Onufrak A."/>
            <person name="Murdoch R.W."/>
            <person name="Gazis R."/>
            <person name="Huff M."/>
            <person name="Staton M."/>
            <person name="Klingeman W."/>
            <person name="Hadziabdic D."/>
        </authorList>
    </citation>
    <scope>NUCLEOTIDE SEQUENCE</scope>
    <source>
        <strain evidence="2">1262</strain>
    </source>
</reference>
<sequence length="405" mass="44439">MPPRRKQIEVSTTADIIVSYVGKKSILWEPAETDSRQSAEKPTTDPTNQEEQKRAYGAFVRSEIERLSSPAAGKPASNKLCGRIQQRRDLVALLAVVFDPTSDVNRVLGIPRDGFSREEELKLSVHTSCSRLGSIISAWDMSAGGAARDGTREENKGEGSDLEDDEQEEQQDAPKTLTSKSSKNKLTRGKSRRKMTGKSTEANRSPADLSAQRHVPTWYGSRCVLSGLIKPEGAHIVPARTVRDTDMDVIWVLLKTFWPLPQLEGLGMVWLRNLDIEGGLEAGSWDHRALGSIADFRRGSISESQYPVVHHGDVYLLTTIDCETHPLPSLRLLPIQYAAHKITAGIRAAGALRVIFSDIPPDDPGPAGYDVDVPDEWQSLIEASVDAGVLGRHGRMALGPCFHPP</sequence>
<gene>
    <name evidence="2" type="ORF">GMORB2_0948</name>
</gene>
<feature type="compositionally biased region" description="Acidic residues" evidence="1">
    <location>
        <begin position="160"/>
        <end position="171"/>
    </location>
</feature>
<evidence type="ECO:0000313" key="3">
    <source>
        <dbReference type="Proteomes" id="UP000749293"/>
    </source>
</evidence>
<keyword evidence="3" id="KW-1185">Reference proteome</keyword>
<feature type="region of interest" description="Disordered" evidence="1">
    <location>
        <begin position="143"/>
        <end position="212"/>
    </location>
</feature>
<dbReference type="AlphaFoldDB" id="A0A9P5D8N6"/>
<evidence type="ECO:0000256" key="1">
    <source>
        <dbReference type="SAM" id="MobiDB-lite"/>
    </source>
</evidence>
<feature type="compositionally biased region" description="Basic and acidic residues" evidence="1">
    <location>
        <begin position="149"/>
        <end position="159"/>
    </location>
</feature>
<feature type="compositionally biased region" description="Basic and acidic residues" evidence="1">
    <location>
        <begin position="33"/>
        <end position="43"/>
    </location>
</feature>
<protein>
    <submittedName>
        <fullName evidence="2">Uncharacterized protein</fullName>
    </submittedName>
</protein>
<proteinExistence type="predicted"/>
<dbReference type="GeneID" id="55967178"/>